<evidence type="ECO:0000313" key="3">
    <source>
        <dbReference type="Proteomes" id="UP001066276"/>
    </source>
</evidence>
<dbReference type="EMBL" id="JANPWB010000011">
    <property type="protein sequence ID" value="KAJ1130389.1"/>
    <property type="molecule type" value="Genomic_DNA"/>
</dbReference>
<proteinExistence type="predicted"/>
<dbReference type="Proteomes" id="UP001066276">
    <property type="component" value="Chromosome 7"/>
</dbReference>
<reference evidence="2" key="1">
    <citation type="journal article" date="2022" name="bioRxiv">
        <title>Sequencing and chromosome-scale assembly of the giantPleurodeles waltlgenome.</title>
        <authorList>
            <person name="Brown T."/>
            <person name="Elewa A."/>
            <person name="Iarovenko S."/>
            <person name="Subramanian E."/>
            <person name="Araus A.J."/>
            <person name="Petzold A."/>
            <person name="Susuki M."/>
            <person name="Suzuki K.-i.T."/>
            <person name="Hayashi T."/>
            <person name="Toyoda A."/>
            <person name="Oliveira C."/>
            <person name="Osipova E."/>
            <person name="Leigh N.D."/>
            <person name="Simon A."/>
            <person name="Yun M.H."/>
        </authorList>
    </citation>
    <scope>NUCLEOTIDE SEQUENCE</scope>
    <source>
        <strain evidence="2">20211129_DDA</strain>
        <tissue evidence="2">Liver</tissue>
    </source>
</reference>
<comment type="caution">
    <text evidence="2">The sequence shown here is derived from an EMBL/GenBank/DDBJ whole genome shotgun (WGS) entry which is preliminary data.</text>
</comment>
<evidence type="ECO:0000256" key="1">
    <source>
        <dbReference type="SAM" id="SignalP"/>
    </source>
</evidence>
<dbReference type="AlphaFoldDB" id="A0AAV7PT32"/>
<sequence length="219" mass="23898">MGWRLAGGVCGVALGWRCAWGTHQGEREPEAHAAQMPDARRGRESLAVSKLSFVDPAGKAVLPVYRSCRSSGVWGVSLQQQRCTPPAGGPQVSSLPRGFRPGPLLKWPVWVRLAGGKEESLYSGPSRVALTLRAVAGCSPCSSSRRCLTQKQMAFLLFGGTVRAAWCWACCSLTPAEWRPEQETHAAQMPYAKCQEWQGRQGDPSSMRVFPWGPCRKEA</sequence>
<protein>
    <submittedName>
        <fullName evidence="2">Uncharacterized protein</fullName>
    </submittedName>
</protein>
<evidence type="ECO:0000313" key="2">
    <source>
        <dbReference type="EMBL" id="KAJ1130389.1"/>
    </source>
</evidence>
<accession>A0AAV7PT32</accession>
<feature type="chain" id="PRO_5043764943" evidence="1">
    <location>
        <begin position="22"/>
        <end position="219"/>
    </location>
</feature>
<feature type="signal peptide" evidence="1">
    <location>
        <begin position="1"/>
        <end position="21"/>
    </location>
</feature>
<name>A0AAV7PT32_PLEWA</name>
<keyword evidence="1" id="KW-0732">Signal</keyword>
<keyword evidence="3" id="KW-1185">Reference proteome</keyword>
<organism evidence="2 3">
    <name type="scientific">Pleurodeles waltl</name>
    <name type="common">Iberian ribbed newt</name>
    <dbReference type="NCBI Taxonomy" id="8319"/>
    <lineage>
        <taxon>Eukaryota</taxon>
        <taxon>Metazoa</taxon>
        <taxon>Chordata</taxon>
        <taxon>Craniata</taxon>
        <taxon>Vertebrata</taxon>
        <taxon>Euteleostomi</taxon>
        <taxon>Amphibia</taxon>
        <taxon>Batrachia</taxon>
        <taxon>Caudata</taxon>
        <taxon>Salamandroidea</taxon>
        <taxon>Salamandridae</taxon>
        <taxon>Pleurodelinae</taxon>
        <taxon>Pleurodeles</taxon>
    </lineage>
</organism>
<gene>
    <name evidence="2" type="ORF">NDU88_008742</name>
</gene>